<gene>
    <name evidence="1" type="ORF">JR316_0000042</name>
</gene>
<evidence type="ECO:0000313" key="2">
    <source>
        <dbReference type="Proteomes" id="UP000664032"/>
    </source>
</evidence>
<protein>
    <submittedName>
        <fullName evidence="1">Uncharacterized protein</fullName>
    </submittedName>
</protein>
<dbReference type="Proteomes" id="UP000664032">
    <property type="component" value="Unassembled WGS sequence"/>
</dbReference>
<organism evidence="1 2">
    <name type="scientific">Psilocybe cubensis</name>
    <name type="common">Psychedelic mushroom</name>
    <name type="synonym">Stropharia cubensis</name>
    <dbReference type="NCBI Taxonomy" id="181762"/>
    <lineage>
        <taxon>Eukaryota</taxon>
        <taxon>Fungi</taxon>
        <taxon>Dikarya</taxon>
        <taxon>Basidiomycota</taxon>
        <taxon>Agaricomycotina</taxon>
        <taxon>Agaricomycetes</taxon>
        <taxon>Agaricomycetidae</taxon>
        <taxon>Agaricales</taxon>
        <taxon>Agaricineae</taxon>
        <taxon>Strophariaceae</taxon>
        <taxon>Psilocybe</taxon>
    </lineage>
</organism>
<dbReference type="EMBL" id="JAFIQS020000001">
    <property type="protein sequence ID" value="KAH9485980.1"/>
    <property type="molecule type" value="Genomic_DNA"/>
</dbReference>
<name>A0ACB8HD98_PSICU</name>
<reference evidence="1" key="1">
    <citation type="submission" date="2021-10" db="EMBL/GenBank/DDBJ databases">
        <title>Psilocybe cubensis genome.</title>
        <authorList>
            <person name="Mckernan K.J."/>
            <person name="Crawford S."/>
            <person name="Trippe A."/>
            <person name="Kane L.T."/>
            <person name="Mclaughlin S."/>
        </authorList>
    </citation>
    <scope>NUCLEOTIDE SEQUENCE</scope>
    <source>
        <strain evidence="1">MGC-MH-2018</strain>
    </source>
</reference>
<keyword evidence="2" id="KW-1185">Reference proteome</keyword>
<evidence type="ECO:0000313" key="1">
    <source>
        <dbReference type="EMBL" id="KAH9485980.1"/>
    </source>
</evidence>
<sequence>MAMPYDPTTSTNGSNRSSWVYDYDTPISTQSPCVIGPTGSGKSTFINMILGQERMKVGHEQESCTSVVSAIPVLPSKASVCNRIGNRKVLLVDTPGFDNTEVDDMKVLGEITNCLEDLYRHHHTMGGIIYLQDISLDRVSASTMMCIDLVNKACGILGLRHVVLGATKCNRLSAAEVENRMIQLKGVHWKGMMDMGAQAFPLAYDPLSDAQSLLDAVLERFEPGVLLDIQREFRRTKDIRNTSVGKRLIQYISRWKRAFQRIFQFDFF</sequence>
<accession>A0ACB8HD98</accession>
<comment type="caution">
    <text evidence="1">The sequence shown here is derived from an EMBL/GenBank/DDBJ whole genome shotgun (WGS) entry which is preliminary data.</text>
</comment>
<proteinExistence type="predicted"/>